<dbReference type="InterPro" id="IPR049537">
    <property type="entry name" value="RelB-like"/>
</dbReference>
<evidence type="ECO:0000313" key="1">
    <source>
        <dbReference type="EMBL" id="EHJ13775.1"/>
    </source>
</evidence>
<gene>
    <name evidence="1" type="ORF">CWATWH0003_1555</name>
</gene>
<dbReference type="Pfam" id="PF18506">
    <property type="entry name" value="RelB-like"/>
    <property type="match status" value="1"/>
</dbReference>
<reference evidence="1 2" key="1">
    <citation type="journal article" date="2011" name="Front. Microbiol.">
        <title>Two Strains of Crocosphaera watsonii with Highly Conserved Genomes are Distinguished by Strain-Specific Features.</title>
        <authorList>
            <person name="Bench S.R."/>
            <person name="Ilikchyan I.N."/>
            <person name="Tripp H.J."/>
            <person name="Zehr J.P."/>
        </authorList>
    </citation>
    <scope>NUCLEOTIDE SEQUENCE [LARGE SCALE GENOMIC DNA]</scope>
    <source>
        <strain evidence="1 2">WH 0003</strain>
    </source>
</reference>
<accession>G5J220</accession>
<sequence length="67" mass="7816">MGVKDYPFAQELITDNQGKIQQVVINFEDYQQMIEAYEDTGLYRAMIEVEDETPLSLEEALIELEKE</sequence>
<evidence type="ECO:0008006" key="3">
    <source>
        <dbReference type="Google" id="ProtNLM"/>
    </source>
</evidence>
<name>G5J220_CROWT</name>
<dbReference type="RefSeq" id="WP_007309966.1">
    <property type="nucleotide sequence ID" value="NZ_AESD01000236.1"/>
</dbReference>
<evidence type="ECO:0000313" key="2">
    <source>
        <dbReference type="Proteomes" id="UP000003477"/>
    </source>
</evidence>
<organism evidence="1 2">
    <name type="scientific">Crocosphaera watsonii WH 0003</name>
    <dbReference type="NCBI Taxonomy" id="423471"/>
    <lineage>
        <taxon>Bacteria</taxon>
        <taxon>Bacillati</taxon>
        <taxon>Cyanobacteriota</taxon>
        <taxon>Cyanophyceae</taxon>
        <taxon>Oscillatoriophycideae</taxon>
        <taxon>Chroococcales</taxon>
        <taxon>Aphanothecaceae</taxon>
        <taxon>Crocosphaera</taxon>
    </lineage>
</organism>
<dbReference type="AlphaFoldDB" id="G5J220"/>
<dbReference type="Proteomes" id="UP000003477">
    <property type="component" value="Unassembled WGS sequence"/>
</dbReference>
<dbReference type="PATRIC" id="fig|423471.3.peg.1450"/>
<proteinExistence type="predicted"/>
<comment type="caution">
    <text evidence="1">The sequence shown here is derived from an EMBL/GenBank/DDBJ whole genome shotgun (WGS) entry which is preliminary data.</text>
</comment>
<dbReference type="Gene3D" id="6.10.250.2100">
    <property type="match status" value="1"/>
</dbReference>
<protein>
    <recommendedName>
        <fullName evidence="3">Prevent-host-death protein</fullName>
    </recommendedName>
</protein>
<dbReference type="GeneID" id="88765341"/>
<dbReference type="EMBL" id="AESD01000236">
    <property type="protein sequence ID" value="EHJ13775.1"/>
    <property type="molecule type" value="Genomic_DNA"/>
</dbReference>